<sequence>MNYGTLVNVDLYHLIVVQIVVDTVVEINSIRNNNHIKQCQPLITKIYVNEKGTKETVKLEAIESNKTVKTEIKVGDNPKKREQYLRYHRTDGILDTLNDLLPNLSLMRTMRHADLTKFSKLECLLLHSGRISEMHPYLNLLRGIRLEILSIKNVDDDVDCNVLENQASSLRGLEFGISIVTARLEHRLQEIFKN</sequence>
<dbReference type="AlphaFoldDB" id="A0A1A9WNZ9"/>
<reference evidence="1" key="2">
    <citation type="submission" date="2020-05" db="UniProtKB">
        <authorList>
            <consortium name="EnsemblMetazoa"/>
        </authorList>
    </citation>
    <scope>IDENTIFICATION</scope>
    <source>
        <strain evidence="1">IAEA</strain>
    </source>
</reference>
<proteinExistence type="predicted"/>
<reference evidence="2" key="1">
    <citation type="submission" date="2014-03" db="EMBL/GenBank/DDBJ databases">
        <authorList>
            <person name="Aksoy S."/>
            <person name="Warren W."/>
            <person name="Wilson R.K."/>
        </authorList>
    </citation>
    <scope>NUCLEOTIDE SEQUENCE [LARGE SCALE GENOMIC DNA]</scope>
    <source>
        <strain evidence="2">IAEA</strain>
    </source>
</reference>
<dbReference type="Proteomes" id="UP000091820">
    <property type="component" value="Unassembled WGS sequence"/>
</dbReference>
<dbReference type="VEuPathDB" id="VectorBase:GBRI026648"/>
<organism evidence="1 2">
    <name type="scientific">Glossina brevipalpis</name>
    <dbReference type="NCBI Taxonomy" id="37001"/>
    <lineage>
        <taxon>Eukaryota</taxon>
        <taxon>Metazoa</taxon>
        <taxon>Ecdysozoa</taxon>
        <taxon>Arthropoda</taxon>
        <taxon>Hexapoda</taxon>
        <taxon>Insecta</taxon>
        <taxon>Pterygota</taxon>
        <taxon>Neoptera</taxon>
        <taxon>Endopterygota</taxon>
        <taxon>Diptera</taxon>
        <taxon>Brachycera</taxon>
        <taxon>Muscomorpha</taxon>
        <taxon>Hippoboscoidea</taxon>
        <taxon>Glossinidae</taxon>
        <taxon>Glossina</taxon>
    </lineage>
</organism>
<dbReference type="EnsemblMetazoa" id="GBRI026648-RA">
    <property type="protein sequence ID" value="GBRI026648-PA"/>
    <property type="gene ID" value="GBRI026648"/>
</dbReference>
<keyword evidence="2" id="KW-1185">Reference proteome</keyword>
<accession>A0A1A9WNZ9</accession>
<name>A0A1A9WNZ9_9MUSC</name>
<protein>
    <submittedName>
        <fullName evidence="1">Uncharacterized protein</fullName>
    </submittedName>
</protein>
<evidence type="ECO:0000313" key="1">
    <source>
        <dbReference type="EnsemblMetazoa" id="GBRI026648-PA"/>
    </source>
</evidence>
<evidence type="ECO:0000313" key="2">
    <source>
        <dbReference type="Proteomes" id="UP000091820"/>
    </source>
</evidence>